<dbReference type="InterPro" id="IPR037185">
    <property type="entry name" value="EmrE-like"/>
</dbReference>
<dbReference type="KEGG" id="pcl:Pcal_0535"/>
<feature type="transmembrane region" description="Helical" evidence="1">
    <location>
        <begin position="89"/>
        <end position="112"/>
    </location>
</feature>
<keyword evidence="1" id="KW-1133">Transmembrane helix</keyword>
<feature type="transmembrane region" description="Helical" evidence="1">
    <location>
        <begin position="169"/>
        <end position="187"/>
    </location>
</feature>
<dbReference type="eggNOG" id="arCOG00272">
    <property type="taxonomic scope" value="Archaea"/>
</dbReference>
<dbReference type="InterPro" id="IPR000620">
    <property type="entry name" value="EamA_dom"/>
</dbReference>
<evidence type="ECO:0000313" key="3">
    <source>
        <dbReference type="EMBL" id="ABO07962.1"/>
    </source>
</evidence>
<protein>
    <recommendedName>
        <fullName evidence="2">EamA domain-containing protein</fullName>
    </recommendedName>
</protein>
<dbReference type="Proteomes" id="UP000001431">
    <property type="component" value="Chromosome"/>
</dbReference>
<dbReference type="GeneID" id="4909454"/>
<gene>
    <name evidence="3" type="ordered locus">Pcal_0535</name>
</gene>
<evidence type="ECO:0000256" key="1">
    <source>
        <dbReference type="SAM" id="Phobius"/>
    </source>
</evidence>
<dbReference type="STRING" id="410359.Pcal_0535"/>
<feature type="transmembrane region" description="Helical" evidence="1">
    <location>
        <begin position="143"/>
        <end position="162"/>
    </location>
</feature>
<dbReference type="HOGENOM" id="CLU_1029031_0_0_2"/>
<dbReference type="GO" id="GO:0016020">
    <property type="term" value="C:membrane"/>
    <property type="evidence" value="ECO:0007669"/>
    <property type="project" value="InterPro"/>
</dbReference>
<dbReference type="OrthoDB" id="29208at2157"/>
<organism evidence="3 4">
    <name type="scientific">Pyrobaculum calidifontis (strain DSM 21063 / JCM 11548 / VA1)</name>
    <dbReference type="NCBI Taxonomy" id="410359"/>
    <lineage>
        <taxon>Archaea</taxon>
        <taxon>Thermoproteota</taxon>
        <taxon>Thermoprotei</taxon>
        <taxon>Thermoproteales</taxon>
        <taxon>Thermoproteaceae</taxon>
        <taxon>Pyrobaculum</taxon>
    </lineage>
</organism>
<dbReference type="Pfam" id="PF00892">
    <property type="entry name" value="EamA"/>
    <property type="match status" value="2"/>
</dbReference>
<feature type="transmembrane region" description="Helical" evidence="1">
    <location>
        <begin position="119"/>
        <end position="137"/>
    </location>
</feature>
<keyword evidence="1" id="KW-0812">Transmembrane</keyword>
<feature type="domain" description="EamA" evidence="2">
    <location>
        <begin position="141"/>
        <end position="270"/>
    </location>
</feature>
<evidence type="ECO:0000259" key="2">
    <source>
        <dbReference type="Pfam" id="PF00892"/>
    </source>
</evidence>
<feature type="transmembrane region" description="Helical" evidence="1">
    <location>
        <begin position="254"/>
        <end position="271"/>
    </location>
</feature>
<feature type="transmembrane region" description="Helical" evidence="1">
    <location>
        <begin position="60"/>
        <end position="83"/>
    </location>
</feature>
<name>A3MTJ5_PYRCJ</name>
<dbReference type="RefSeq" id="WP_011849220.1">
    <property type="nucleotide sequence ID" value="NC_009073.1"/>
</dbReference>
<dbReference type="SUPFAM" id="SSF103481">
    <property type="entry name" value="Multidrug resistance efflux transporter EmrE"/>
    <property type="match status" value="2"/>
</dbReference>
<keyword evidence="1" id="KW-0472">Membrane</keyword>
<evidence type="ECO:0000313" key="4">
    <source>
        <dbReference type="Proteomes" id="UP000001431"/>
    </source>
</evidence>
<dbReference type="EMBL" id="CP000561">
    <property type="protein sequence ID" value="ABO07962.1"/>
    <property type="molecule type" value="Genomic_DNA"/>
</dbReference>
<feature type="transmembrane region" description="Helical" evidence="1">
    <location>
        <begin position="199"/>
        <end position="220"/>
    </location>
</feature>
<dbReference type="AlphaFoldDB" id="A3MTJ5"/>
<feature type="domain" description="EamA" evidence="2">
    <location>
        <begin position="5"/>
        <end position="133"/>
    </location>
</feature>
<keyword evidence="4" id="KW-1185">Reference proteome</keyword>
<reference evidence="3" key="1">
    <citation type="submission" date="2007-02" db="EMBL/GenBank/DDBJ databases">
        <title>Complete sequence of Pyrobaculum calidifontis JCM 11548.</title>
        <authorList>
            <consortium name="US DOE Joint Genome Institute"/>
            <person name="Copeland A."/>
            <person name="Lucas S."/>
            <person name="Lapidus A."/>
            <person name="Barry K."/>
            <person name="Glavina del Rio T."/>
            <person name="Dalin E."/>
            <person name="Tice H."/>
            <person name="Pitluck S."/>
            <person name="Chain P."/>
            <person name="Malfatti S."/>
            <person name="Shin M."/>
            <person name="Vergez L."/>
            <person name="Schmutz J."/>
            <person name="Larimer F."/>
            <person name="Land M."/>
            <person name="Hauser L."/>
            <person name="Kyrpides N."/>
            <person name="Mikhailova N."/>
            <person name="Cozen A.E."/>
            <person name="Fitz-Gibbon S.T."/>
            <person name="House C.H."/>
            <person name="Saltikov C."/>
            <person name="Lowe T.M."/>
            <person name="Richardson P."/>
        </authorList>
    </citation>
    <scope>NUCLEOTIDE SEQUENCE [LARGE SCALE GENOMIC DNA]</scope>
    <source>
        <strain evidence="3">JCM 11548</strain>
    </source>
</reference>
<dbReference type="PANTHER" id="PTHR22911:SF137">
    <property type="entry name" value="SOLUTE CARRIER FAMILY 35 MEMBER G2-RELATED"/>
    <property type="match status" value="1"/>
</dbReference>
<accession>A3MTJ5</accession>
<dbReference type="PANTHER" id="PTHR22911">
    <property type="entry name" value="ACYL-MALONYL CONDENSING ENZYME-RELATED"/>
    <property type="match status" value="1"/>
</dbReference>
<proteinExistence type="predicted"/>
<sequence length="273" mass="27399">MDVSIGVLSAVLATAAFSINAPLANAATKLGVSPTSLVAVRNLVALLTLLPLADFKISALGLLVVVASALLGPGLGDAAYFNAISKSGVAAAVTIGYTYIFTAQFFSALLGVEPLTSRVIVGAALAFSGVAVALGGVPRGSGAFYGLVASLAWGLASALLGVATKGASVYTIAVLRSAVLAPLFFALSGFKRPPLRGLIYAVSSGVVGLALGSAAFIYAISAIGVSKTVIATSLTPILSQIFDKALNKTPIRQRYILGATLVSVGIVISVMNN</sequence>